<feature type="signal peptide" evidence="15">
    <location>
        <begin position="1"/>
        <end position="23"/>
    </location>
</feature>
<evidence type="ECO:0000256" key="10">
    <source>
        <dbReference type="ARBA" id="ARBA00023136"/>
    </source>
</evidence>
<dbReference type="Pfam" id="PF01657">
    <property type="entry name" value="Stress-antifung"/>
    <property type="match status" value="2"/>
</dbReference>
<keyword evidence="10 14" id="KW-0472">Membrane</keyword>
<evidence type="ECO:0000256" key="1">
    <source>
        <dbReference type="ARBA" id="ARBA00004251"/>
    </source>
</evidence>
<dbReference type="InterPro" id="IPR038408">
    <property type="entry name" value="GNK2_sf"/>
</dbReference>
<evidence type="ECO:0000256" key="2">
    <source>
        <dbReference type="ARBA" id="ARBA00022448"/>
    </source>
</evidence>
<keyword evidence="3" id="KW-1003">Cell membrane</keyword>
<evidence type="ECO:0000256" key="7">
    <source>
        <dbReference type="ARBA" id="ARBA00022737"/>
    </source>
</evidence>
<dbReference type="CDD" id="cd23509">
    <property type="entry name" value="Gnk2-like"/>
    <property type="match status" value="2"/>
</dbReference>
<keyword evidence="6 15" id="KW-0732">Signal</keyword>
<comment type="caution">
    <text evidence="17">The sequence shown here is derived from an EMBL/GenBank/DDBJ whole genome shotgun (WGS) entry which is preliminary data.</text>
</comment>
<dbReference type="PANTHER" id="PTHR32080">
    <property type="entry name" value="ANTIFUNGAL PROTEIN GINKBILOBIN-2-LIKE"/>
    <property type="match status" value="1"/>
</dbReference>
<dbReference type="GO" id="GO:0005886">
    <property type="term" value="C:plasma membrane"/>
    <property type="evidence" value="ECO:0007669"/>
    <property type="project" value="UniProtKB-SubCell"/>
</dbReference>
<evidence type="ECO:0000256" key="12">
    <source>
        <dbReference type="ARBA" id="ARBA00024184"/>
    </source>
</evidence>
<evidence type="ECO:0000256" key="4">
    <source>
        <dbReference type="ARBA" id="ARBA00022581"/>
    </source>
</evidence>
<keyword evidence="2" id="KW-0813">Transport</keyword>
<evidence type="ECO:0000256" key="13">
    <source>
        <dbReference type="ARBA" id="ARBA00038393"/>
    </source>
</evidence>
<accession>A0ABD1GH04</accession>
<organism evidence="17 18">
    <name type="scientific">Salvia divinorum</name>
    <name type="common">Maria pastora</name>
    <name type="synonym">Diviner's sage</name>
    <dbReference type="NCBI Taxonomy" id="28513"/>
    <lineage>
        <taxon>Eukaryota</taxon>
        <taxon>Viridiplantae</taxon>
        <taxon>Streptophyta</taxon>
        <taxon>Embryophyta</taxon>
        <taxon>Tracheophyta</taxon>
        <taxon>Spermatophyta</taxon>
        <taxon>Magnoliopsida</taxon>
        <taxon>eudicotyledons</taxon>
        <taxon>Gunneridae</taxon>
        <taxon>Pentapetalae</taxon>
        <taxon>asterids</taxon>
        <taxon>lamiids</taxon>
        <taxon>Lamiales</taxon>
        <taxon>Lamiaceae</taxon>
        <taxon>Nepetoideae</taxon>
        <taxon>Mentheae</taxon>
        <taxon>Salviinae</taxon>
        <taxon>Salvia</taxon>
        <taxon>Salvia subgen. Calosphace</taxon>
    </lineage>
</organism>
<evidence type="ECO:0000256" key="3">
    <source>
        <dbReference type="ARBA" id="ARBA00022475"/>
    </source>
</evidence>
<comment type="similarity">
    <text evidence="13">Belongs to the cysteine-rich repeat secretory protein family. Plasmodesmata-located proteins (PDLD) subfamily.</text>
</comment>
<dbReference type="InterPro" id="IPR051378">
    <property type="entry name" value="Cell2Cell_Antifungal"/>
</dbReference>
<dbReference type="FunFam" id="3.30.430.20:FF:000011">
    <property type="entry name" value="Cysteine-rich repeat secretory protein 15"/>
    <property type="match status" value="1"/>
</dbReference>
<comment type="subcellular location">
    <subcellularLocation>
        <location evidence="12">Cell junction</location>
        <location evidence="12">Plasmodesma</location>
    </subcellularLocation>
    <subcellularLocation>
        <location evidence="1">Cell membrane</location>
        <topology evidence="1">Single-pass type I membrane protein</topology>
    </subcellularLocation>
</comment>
<evidence type="ECO:0000256" key="15">
    <source>
        <dbReference type="SAM" id="SignalP"/>
    </source>
</evidence>
<evidence type="ECO:0000313" key="18">
    <source>
        <dbReference type="Proteomes" id="UP001567538"/>
    </source>
</evidence>
<gene>
    <name evidence="17" type="ORF">AAHA92_20382</name>
</gene>
<feature type="transmembrane region" description="Helical" evidence="14">
    <location>
        <begin position="250"/>
        <end position="270"/>
    </location>
</feature>
<protein>
    <submittedName>
        <fullName evidence="17">Plasmodesmata-located protein 8-like</fullName>
    </submittedName>
</protein>
<keyword evidence="8" id="KW-0965">Cell junction</keyword>
<keyword evidence="4" id="KW-0945">Host-virus interaction</keyword>
<keyword evidence="7" id="KW-0677">Repeat</keyword>
<keyword evidence="9 14" id="KW-1133">Transmembrane helix</keyword>
<proteinExistence type="inferred from homology"/>
<evidence type="ECO:0000256" key="8">
    <source>
        <dbReference type="ARBA" id="ARBA00022949"/>
    </source>
</evidence>
<dbReference type="Proteomes" id="UP001567538">
    <property type="component" value="Unassembled WGS sequence"/>
</dbReference>
<keyword evidence="5 14" id="KW-0812">Transmembrane</keyword>
<evidence type="ECO:0000256" key="11">
    <source>
        <dbReference type="ARBA" id="ARBA00023157"/>
    </source>
</evidence>
<evidence type="ECO:0000256" key="6">
    <source>
        <dbReference type="ARBA" id="ARBA00022729"/>
    </source>
</evidence>
<dbReference type="EMBL" id="JBEAFC010000008">
    <property type="protein sequence ID" value="KAL1543406.1"/>
    <property type="molecule type" value="Genomic_DNA"/>
</dbReference>
<dbReference type="FunFam" id="3.30.430.20:FF:000001">
    <property type="entry name" value="cysteine-rich repeat secretory protein 3"/>
    <property type="match status" value="1"/>
</dbReference>
<feature type="domain" description="Gnk2-homologous" evidence="16">
    <location>
        <begin position="24"/>
        <end position="131"/>
    </location>
</feature>
<feature type="domain" description="Gnk2-homologous" evidence="16">
    <location>
        <begin position="132"/>
        <end position="231"/>
    </location>
</feature>
<feature type="chain" id="PRO_5044856849" evidence="15">
    <location>
        <begin position="24"/>
        <end position="275"/>
    </location>
</feature>
<dbReference type="PANTHER" id="PTHR32080:SF2">
    <property type="entry name" value="PLASMODESMATA-LOCATED PROTEIN 8"/>
    <property type="match status" value="1"/>
</dbReference>
<dbReference type="InterPro" id="IPR002902">
    <property type="entry name" value="GNK2"/>
</dbReference>
<keyword evidence="11" id="KW-1015">Disulfide bond</keyword>
<dbReference type="AlphaFoldDB" id="A0ABD1GH04"/>
<dbReference type="Gene3D" id="3.30.430.20">
    <property type="entry name" value="Gnk2 domain, C-X8-C-X2-C motif"/>
    <property type="match status" value="2"/>
</dbReference>
<evidence type="ECO:0000256" key="14">
    <source>
        <dbReference type="SAM" id="Phobius"/>
    </source>
</evidence>
<evidence type="ECO:0000259" key="16">
    <source>
        <dbReference type="PROSITE" id="PS51473"/>
    </source>
</evidence>
<evidence type="ECO:0000256" key="5">
    <source>
        <dbReference type="ARBA" id="ARBA00022692"/>
    </source>
</evidence>
<dbReference type="PROSITE" id="PS51473">
    <property type="entry name" value="GNK2"/>
    <property type="match status" value="2"/>
</dbReference>
<evidence type="ECO:0000313" key="17">
    <source>
        <dbReference type="EMBL" id="KAL1543406.1"/>
    </source>
</evidence>
<reference evidence="17 18" key="1">
    <citation type="submission" date="2024-06" db="EMBL/GenBank/DDBJ databases">
        <title>A chromosome level genome sequence of Diviner's sage (Salvia divinorum).</title>
        <authorList>
            <person name="Ford S.A."/>
            <person name="Ro D.-K."/>
            <person name="Ness R.W."/>
            <person name="Phillips M.A."/>
        </authorList>
    </citation>
    <scope>NUCLEOTIDE SEQUENCE [LARGE SCALE GENOMIC DNA]</scope>
    <source>
        <strain evidence="17">SAF-2024a</strain>
        <tissue evidence="17">Leaf</tissue>
    </source>
</reference>
<keyword evidence="18" id="KW-1185">Reference proteome</keyword>
<sequence length="275" mass="28917">MLPLITLSHLTLTLSIFLSSTDAHVFIYGGCSQDKYPPNSPYEPSKISLLSSLASSSSRTLYDATAVANDTASPPDSAAYGLYQCRGDLSPHECASCIAGAINQIAVLCPDTYGASLQLDGCYLRYERADFLGRLDTGLRYRKCGVGGNVDGEFWRRRDDVLADLGGAAGFRVSATGAVEGYAQCLGDMAAGDCSECLAEAVAKVKMLCGAAAAADVFLAQCYVRYWESGYFTSSSSSESSNGDDVGKTVAIIVGVVVGVALLIVFLSFCRKACG</sequence>
<dbReference type="GO" id="GO:0009506">
    <property type="term" value="C:plasmodesma"/>
    <property type="evidence" value="ECO:0007669"/>
    <property type="project" value="UniProtKB-SubCell"/>
</dbReference>
<name>A0ABD1GH04_SALDI</name>
<evidence type="ECO:0000256" key="9">
    <source>
        <dbReference type="ARBA" id="ARBA00022989"/>
    </source>
</evidence>